<feature type="domain" description="Kinesin motor" evidence="4">
    <location>
        <begin position="1"/>
        <end position="136"/>
    </location>
</feature>
<dbReference type="PROSITE" id="PS50067">
    <property type="entry name" value="KINESIN_MOTOR_2"/>
    <property type="match status" value="1"/>
</dbReference>
<dbReference type="PANTHER" id="PTHR47117">
    <property type="entry name" value="STAR-RELATED LIPID TRANSFER PROTEIN 9"/>
    <property type="match status" value="1"/>
</dbReference>
<evidence type="ECO:0000259" key="4">
    <source>
        <dbReference type="PROSITE" id="PS50067"/>
    </source>
</evidence>
<evidence type="ECO:0000313" key="6">
    <source>
        <dbReference type="Proteomes" id="UP001054837"/>
    </source>
</evidence>
<reference evidence="5 6" key="1">
    <citation type="submission" date="2021-06" db="EMBL/GenBank/DDBJ databases">
        <title>Caerostris darwini draft genome.</title>
        <authorList>
            <person name="Kono N."/>
            <person name="Arakawa K."/>
        </authorList>
    </citation>
    <scope>NUCLEOTIDE SEQUENCE [LARGE SCALE GENOMIC DNA]</scope>
</reference>
<keyword evidence="6" id="KW-1185">Reference proteome</keyword>
<dbReference type="GO" id="GO:0003777">
    <property type="term" value="F:microtubule motor activity"/>
    <property type="evidence" value="ECO:0007669"/>
    <property type="project" value="InterPro"/>
</dbReference>
<gene>
    <name evidence="5" type="primary">Kif28p</name>
    <name evidence="5" type="ORF">CDAR_118471</name>
</gene>
<keyword evidence="3" id="KW-0505">Motor protein</keyword>
<dbReference type="Gene3D" id="3.40.850.10">
    <property type="entry name" value="Kinesin motor domain"/>
    <property type="match status" value="1"/>
</dbReference>
<keyword evidence="2 3" id="KW-0067">ATP-binding</keyword>
<evidence type="ECO:0000256" key="3">
    <source>
        <dbReference type="PROSITE-ProRule" id="PRU00283"/>
    </source>
</evidence>
<dbReference type="GO" id="GO:0008017">
    <property type="term" value="F:microtubule binding"/>
    <property type="evidence" value="ECO:0007669"/>
    <property type="project" value="InterPro"/>
</dbReference>
<evidence type="ECO:0000313" key="5">
    <source>
        <dbReference type="EMBL" id="GIY87651.1"/>
    </source>
</evidence>
<comment type="caution">
    <text evidence="5">The sequence shown here is derived from an EMBL/GenBank/DDBJ whole genome shotgun (WGS) entry which is preliminary data.</text>
</comment>
<accession>A0AAV4WXL5</accession>
<evidence type="ECO:0000256" key="2">
    <source>
        <dbReference type="ARBA" id="ARBA00022840"/>
    </source>
</evidence>
<organism evidence="5 6">
    <name type="scientific">Caerostris darwini</name>
    <dbReference type="NCBI Taxonomy" id="1538125"/>
    <lineage>
        <taxon>Eukaryota</taxon>
        <taxon>Metazoa</taxon>
        <taxon>Ecdysozoa</taxon>
        <taxon>Arthropoda</taxon>
        <taxon>Chelicerata</taxon>
        <taxon>Arachnida</taxon>
        <taxon>Araneae</taxon>
        <taxon>Araneomorphae</taxon>
        <taxon>Entelegynae</taxon>
        <taxon>Araneoidea</taxon>
        <taxon>Araneidae</taxon>
        <taxon>Caerostris</taxon>
    </lineage>
</organism>
<dbReference type="InterPro" id="IPR001752">
    <property type="entry name" value="Kinesin_motor_dom"/>
</dbReference>
<dbReference type="GO" id="GO:0005524">
    <property type="term" value="F:ATP binding"/>
    <property type="evidence" value="ECO:0007669"/>
    <property type="project" value="UniProtKB-UniRule"/>
</dbReference>
<keyword evidence="1 3" id="KW-0547">Nucleotide-binding</keyword>
<proteinExistence type="inferred from homology"/>
<dbReference type="SUPFAM" id="SSF52540">
    <property type="entry name" value="P-loop containing nucleoside triphosphate hydrolases"/>
    <property type="match status" value="1"/>
</dbReference>
<dbReference type="Pfam" id="PF00225">
    <property type="entry name" value="Kinesin"/>
    <property type="match status" value="1"/>
</dbReference>
<protein>
    <submittedName>
        <fullName evidence="5">Kinesin-like protein KIF28P</fullName>
    </submittedName>
</protein>
<dbReference type="Proteomes" id="UP001054837">
    <property type="component" value="Unassembled WGS sequence"/>
</dbReference>
<evidence type="ECO:0000256" key="1">
    <source>
        <dbReference type="ARBA" id="ARBA00022741"/>
    </source>
</evidence>
<sequence length="136" mass="15307">MSGNTTFLTNPDDPSDPVKKFTFDHSYWSHDGFKELPNGYCTQDTALPNGAKFCDQERVYRDLGRGVLRNAWDGYNSALFAYGQTGSGKSWSVIGYGSNKGIVPKFCEEMFRGIEDKRRSGDTTEFEVNTGLRFMT</sequence>
<dbReference type="GO" id="GO:0007018">
    <property type="term" value="P:microtubule-based movement"/>
    <property type="evidence" value="ECO:0007669"/>
    <property type="project" value="InterPro"/>
</dbReference>
<feature type="binding site" evidence="3">
    <location>
        <begin position="83"/>
        <end position="90"/>
    </location>
    <ligand>
        <name>ATP</name>
        <dbReference type="ChEBI" id="CHEBI:30616"/>
    </ligand>
</feature>
<name>A0AAV4WXL5_9ARAC</name>
<dbReference type="EMBL" id="BPLQ01015363">
    <property type="protein sequence ID" value="GIY87651.1"/>
    <property type="molecule type" value="Genomic_DNA"/>
</dbReference>
<dbReference type="AlphaFoldDB" id="A0AAV4WXL5"/>
<dbReference type="InterPro" id="IPR027417">
    <property type="entry name" value="P-loop_NTPase"/>
</dbReference>
<dbReference type="InterPro" id="IPR036961">
    <property type="entry name" value="Kinesin_motor_dom_sf"/>
</dbReference>
<comment type="similarity">
    <text evidence="3">Belongs to the TRAFAC class myosin-kinesin ATPase superfamily. Kinesin family.</text>
</comment>